<organism evidence="1 2">
    <name type="scientific">Hohenbuehelia grisea</name>
    <dbReference type="NCBI Taxonomy" id="104357"/>
    <lineage>
        <taxon>Eukaryota</taxon>
        <taxon>Fungi</taxon>
        <taxon>Dikarya</taxon>
        <taxon>Basidiomycota</taxon>
        <taxon>Agaricomycotina</taxon>
        <taxon>Agaricomycetes</taxon>
        <taxon>Agaricomycetidae</taxon>
        <taxon>Agaricales</taxon>
        <taxon>Pleurotineae</taxon>
        <taxon>Pleurotaceae</taxon>
        <taxon>Hohenbuehelia</taxon>
    </lineage>
</organism>
<dbReference type="EMBL" id="JASNQZ010000011">
    <property type="protein sequence ID" value="KAL0950500.1"/>
    <property type="molecule type" value="Genomic_DNA"/>
</dbReference>
<evidence type="ECO:0000313" key="2">
    <source>
        <dbReference type="Proteomes" id="UP001556367"/>
    </source>
</evidence>
<protein>
    <submittedName>
        <fullName evidence="1">Uncharacterized protein</fullName>
    </submittedName>
</protein>
<accession>A0ABR3J5T9</accession>
<dbReference type="Proteomes" id="UP001556367">
    <property type="component" value="Unassembled WGS sequence"/>
</dbReference>
<gene>
    <name evidence="1" type="ORF">HGRIS_007309</name>
</gene>
<proteinExistence type="predicted"/>
<sequence length="510" mass="57385">MVSLLQRIQIRAQKSILKWSNDQRLAVSIINIWFWRRNGNTPSRQPRQWNRSGTRACLSVAVGIPGGDRALPVCQRLDHLESLIPRLAHYEYKILVQLEASRCCMEHVEGLFMDMMTSPNCSEKYGIPIMDSDESWDDVEARFIQRQVKNLSSTLGNFPPMFLPTQAIPPPGMLDVLFRNEFVNSRWTCGEALGDIARATRSCTSWVLLQDDLFAIFKASWIALSLCWNEEAAQLYQSLTGITCLLYRNNRSIEFQRLLAHAVSLASSAILRLHHHDAISVGNQGATLWQDVYDRSGDPRDLSCLIHALSQYEIACFRQGHLEESLDLSRQALLLMRSIQESDEEGVMVRWSASGEADVVFSSRRHISQPSRYAFAEARCLWNLAKGLAFLGRYTEAHIAAVDALSCLRAYLSVTGQPAGQCIVNRWCVESSSWVGIPRALNPLFPSQFTPPDDTTKPGAVLRAAKPMTIVQSFASIQQIALIYSYSHIVCHKAFLLRSTLPHAMQVLTS</sequence>
<name>A0ABR3J5T9_9AGAR</name>
<keyword evidence="2" id="KW-1185">Reference proteome</keyword>
<reference evidence="2" key="1">
    <citation type="submission" date="2024-06" db="EMBL/GenBank/DDBJ databases">
        <title>Multi-omics analyses provide insights into the biosynthesis of the anticancer antibiotic pleurotin in Hohenbuehelia grisea.</title>
        <authorList>
            <person name="Weaver J.A."/>
            <person name="Alberti F."/>
        </authorList>
    </citation>
    <scope>NUCLEOTIDE SEQUENCE [LARGE SCALE GENOMIC DNA]</scope>
    <source>
        <strain evidence="2">T-177</strain>
    </source>
</reference>
<evidence type="ECO:0000313" key="1">
    <source>
        <dbReference type="EMBL" id="KAL0950500.1"/>
    </source>
</evidence>
<comment type="caution">
    <text evidence="1">The sequence shown here is derived from an EMBL/GenBank/DDBJ whole genome shotgun (WGS) entry which is preliminary data.</text>
</comment>